<organism evidence="1 2">
    <name type="scientific">Chitinophaga caeni</name>
    <dbReference type="NCBI Taxonomy" id="2029983"/>
    <lineage>
        <taxon>Bacteria</taxon>
        <taxon>Pseudomonadati</taxon>
        <taxon>Bacteroidota</taxon>
        <taxon>Chitinophagia</taxon>
        <taxon>Chitinophagales</taxon>
        <taxon>Chitinophagaceae</taxon>
        <taxon>Chitinophaga</taxon>
    </lineage>
</organism>
<dbReference type="RefSeq" id="WP_098194987.1">
    <property type="nucleotide sequence ID" value="NZ_CP023777.1"/>
</dbReference>
<keyword evidence="1" id="KW-0808">Transferase</keyword>
<dbReference type="SUPFAM" id="SSF53756">
    <property type="entry name" value="UDP-Glycosyltransferase/glycogen phosphorylase"/>
    <property type="match status" value="1"/>
</dbReference>
<proteinExistence type="predicted"/>
<accession>A0A291QXM6</accession>
<dbReference type="PIRSF" id="PIRSF028458">
    <property type="entry name" value="UCP028458_glyceroPtfrase"/>
    <property type="match status" value="1"/>
</dbReference>
<sequence length="346" mass="40870">MQKKYLFFVSLTYSYSILRPLQEEIWRRGDEVAWYIESPCENWLQNNEKQLHTIQEVLDYNPVAVFAPGNWVYDFFPGVKVQVFHGYAMKKRVEKVDDHFTIRGWFDIYCTQGESSTPYFKELEKKYGFFKVYETGWCKVDPFFQVSTAADNKRPVVLYAPTFTKGISSAWSLYKTIAELVAKKEWDWIITFHPKLDDPHLINQYKKLAEDHHNVTFHRSNDGLNTFRKIDVMLCDSSSIIVEVLMLKKPVVTYKNTHPGNYLLNVTELADVEPALEKALSYPPALLENMLRYTLYHESHRDGKNSARVLAAVDDFILNYKGKIKSKPLNLFRKLKLRWRLKYFRW</sequence>
<dbReference type="GO" id="GO:0016020">
    <property type="term" value="C:membrane"/>
    <property type="evidence" value="ECO:0007669"/>
    <property type="project" value="InterPro"/>
</dbReference>
<evidence type="ECO:0000313" key="1">
    <source>
        <dbReference type="EMBL" id="ATL48614.1"/>
    </source>
</evidence>
<dbReference type="InterPro" id="IPR007554">
    <property type="entry name" value="Glycerophosphate_synth"/>
</dbReference>
<evidence type="ECO:0000313" key="2">
    <source>
        <dbReference type="Proteomes" id="UP000220133"/>
    </source>
</evidence>
<dbReference type="AlphaFoldDB" id="A0A291QXM6"/>
<dbReference type="Gene3D" id="3.40.50.12580">
    <property type="match status" value="1"/>
</dbReference>
<dbReference type="InterPro" id="IPR043148">
    <property type="entry name" value="TagF_C"/>
</dbReference>
<dbReference type="Pfam" id="PF04464">
    <property type="entry name" value="Glyphos_transf"/>
    <property type="match status" value="1"/>
</dbReference>
<dbReference type="EMBL" id="CP023777">
    <property type="protein sequence ID" value="ATL48614.1"/>
    <property type="molecule type" value="Genomic_DNA"/>
</dbReference>
<protein>
    <submittedName>
        <fullName evidence="1">CDP-glycerol--poly(Glycerophosphate) glycerophosphotransferase</fullName>
    </submittedName>
</protein>
<dbReference type="Proteomes" id="UP000220133">
    <property type="component" value="Chromosome"/>
</dbReference>
<dbReference type="OrthoDB" id="1522454at2"/>
<gene>
    <name evidence="1" type="ORF">COR50_16390</name>
</gene>
<dbReference type="InterPro" id="IPR016886">
    <property type="entry name" value="UCP028458_glyceroPtfrase"/>
</dbReference>
<name>A0A291QXM6_9BACT</name>
<dbReference type="GO" id="GO:0047355">
    <property type="term" value="F:CDP-glycerol glycerophosphotransferase activity"/>
    <property type="evidence" value="ECO:0007669"/>
    <property type="project" value="InterPro"/>
</dbReference>
<dbReference type="KEGG" id="cbae:COR50_16390"/>
<reference evidence="1 2" key="1">
    <citation type="submission" date="2017-10" db="EMBL/GenBank/DDBJ databases">
        <title>Paenichitinophaga pekingensis gen. nov., sp. nov., isolated from activated sludge.</title>
        <authorList>
            <person name="Jin D."/>
            <person name="Kong X."/>
            <person name="Deng Y."/>
            <person name="Bai Z."/>
        </authorList>
    </citation>
    <scope>NUCLEOTIDE SEQUENCE [LARGE SCALE GENOMIC DNA]</scope>
    <source>
        <strain evidence="1 2">13</strain>
    </source>
</reference>
<keyword evidence="2" id="KW-1185">Reference proteome</keyword>